<dbReference type="EMBL" id="ACIN03000001">
    <property type="protein sequence ID" value="ESK66594.1"/>
    <property type="molecule type" value="Genomic_DNA"/>
</dbReference>
<feature type="binding site" evidence="10">
    <location>
        <position position="257"/>
    </location>
    <ligand>
        <name>UDP-N-acetyl-alpha-D-glucosamine</name>
        <dbReference type="ChEBI" id="CHEBI:57705"/>
    </ligand>
</feature>
<evidence type="ECO:0000259" key="11">
    <source>
        <dbReference type="Pfam" id="PF03033"/>
    </source>
</evidence>
<dbReference type="Gene3D" id="3.40.50.2000">
    <property type="entry name" value="Glycogen Phosphorylase B"/>
    <property type="match status" value="2"/>
</dbReference>
<comment type="subcellular location">
    <subcellularLocation>
        <location evidence="10">Cell membrane</location>
        <topology evidence="10">Peripheral membrane protein</topology>
        <orientation evidence="10">Cytoplasmic side</orientation>
    </subcellularLocation>
</comment>
<comment type="caution">
    <text evidence="13">The sequence shown here is derived from an EMBL/GenBank/DDBJ whole genome shotgun (WGS) entry which is preliminary data.</text>
</comment>
<comment type="caution">
    <text evidence="10">Lacks conserved residue(s) required for the propagation of feature annotation.</text>
</comment>
<keyword evidence="5 10" id="KW-0133">Cell shape</keyword>
<evidence type="ECO:0000313" key="14">
    <source>
        <dbReference type="Proteomes" id="UP000019050"/>
    </source>
</evidence>
<evidence type="ECO:0000259" key="12">
    <source>
        <dbReference type="Pfam" id="PF04101"/>
    </source>
</evidence>
<dbReference type="AlphaFoldDB" id="W1Q6N4"/>
<dbReference type="GO" id="GO:0005886">
    <property type="term" value="C:plasma membrane"/>
    <property type="evidence" value="ECO:0007669"/>
    <property type="project" value="UniProtKB-SubCell"/>
</dbReference>
<evidence type="ECO:0000256" key="5">
    <source>
        <dbReference type="ARBA" id="ARBA00022960"/>
    </source>
</evidence>
<evidence type="ECO:0000256" key="8">
    <source>
        <dbReference type="ARBA" id="ARBA00023306"/>
    </source>
</evidence>
<keyword evidence="6 10" id="KW-0573">Peptidoglycan synthesis</keyword>
<feature type="binding site" evidence="10">
    <location>
        <position position="302"/>
    </location>
    <ligand>
        <name>UDP-N-acetyl-alpha-D-glucosamine</name>
        <dbReference type="ChEBI" id="CHEBI:57705"/>
    </ligand>
</feature>
<feature type="binding site" evidence="10">
    <location>
        <position position="128"/>
    </location>
    <ligand>
        <name>UDP-N-acetyl-alpha-D-glucosamine</name>
        <dbReference type="ChEBI" id="CHEBI:57705"/>
    </ligand>
</feature>
<proteinExistence type="inferred from homology"/>
<feature type="binding site" evidence="10">
    <location>
        <position position="203"/>
    </location>
    <ligand>
        <name>UDP-N-acetyl-alpha-D-glucosamine</name>
        <dbReference type="ChEBI" id="CHEBI:57705"/>
    </ligand>
</feature>
<keyword evidence="3 10" id="KW-0328">Glycosyltransferase</keyword>
<evidence type="ECO:0000256" key="2">
    <source>
        <dbReference type="ARBA" id="ARBA00022618"/>
    </source>
</evidence>
<dbReference type="PANTHER" id="PTHR21015">
    <property type="entry name" value="UDP-N-ACETYLGLUCOSAMINE--N-ACETYLMURAMYL-(PENTAPEPTIDE) PYROPHOSPHORYL-UNDECAPRENOL N-ACETYLGLUCOSAMINE TRANSFERASE 1"/>
    <property type="match status" value="1"/>
</dbReference>
<evidence type="ECO:0000256" key="3">
    <source>
        <dbReference type="ARBA" id="ARBA00022676"/>
    </source>
</evidence>
<dbReference type="InterPro" id="IPR007235">
    <property type="entry name" value="Glyco_trans_28_C"/>
</dbReference>
<reference evidence="13" key="1">
    <citation type="submission" date="2013-06" db="EMBL/GenBank/DDBJ databases">
        <authorList>
            <person name="Weinstock G."/>
            <person name="Sodergren E."/>
            <person name="Clifton S."/>
            <person name="Fulton L."/>
            <person name="Fulton B."/>
            <person name="Courtney L."/>
            <person name="Fronick C."/>
            <person name="Harrison M."/>
            <person name="Strong C."/>
            <person name="Farmer C."/>
            <person name="Delahaunty K."/>
            <person name="Markovic C."/>
            <person name="Hall O."/>
            <person name="Minx P."/>
            <person name="Tomlinson C."/>
            <person name="Mitreva M."/>
            <person name="Nelson J."/>
            <person name="Hou S."/>
            <person name="Wollam A."/>
            <person name="Pepin K.H."/>
            <person name="Johnson M."/>
            <person name="Bhonagiri V."/>
            <person name="Nash W.E."/>
            <person name="Warren W."/>
            <person name="Chinwalla A."/>
            <person name="Mardis E.R."/>
            <person name="Wilson R.K."/>
        </authorList>
    </citation>
    <scope>NUCLEOTIDE SEQUENCE [LARGE SCALE GENOMIC DNA]</scope>
    <source>
        <strain evidence="13">ATCC 49176</strain>
    </source>
</reference>
<evidence type="ECO:0000256" key="7">
    <source>
        <dbReference type="ARBA" id="ARBA00023136"/>
    </source>
</evidence>
<keyword evidence="9 10" id="KW-0961">Cell wall biogenesis/degradation</keyword>
<dbReference type="PANTHER" id="PTHR21015:SF22">
    <property type="entry name" value="GLYCOSYLTRANSFERASE"/>
    <property type="match status" value="1"/>
</dbReference>
<comment type="function">
    <text evidence="10">Cell wall formation. Catalyzes the transfer of a GlcNAc subunit on undecaprenyl-pyrophosphoryl-MurNAc-pentapeptide (lipid intermediate I) to form undecaprenyl-pyrophosphoryl-MurNAc-(pentapeptide)GlcNAc (lipid intermediate II).</text>
</comment>
<keyword evidence="2 10" id="KW-0132">Cell division</keyword>
<dbReference type="RefSeq" id="WP_023390942.1">
    <property type="nucleotide sequence ID" value="NZ_KI535340.1"/>
</dbReference>
<keyword evidence="14" id="KW-1185">Reference proteome</keyword>
<dbReference type="eggNOG" id="COG0707">
    <property type="taxonomic scope" value="Bacteria"/>
</dbReference>
<dbReference type="UniPathway" id="UPA00219"/>
<organism evidence="13 14">
    <name type="scientific">Abiotrophia defectiva ATCC 49176</name>
    <dbReference type="NCBI Taxonomy" id="592010"/>
    <lineage>
        <taxon>Bacteria</taxon>
        <taxon>Bacillati</taxon>
        <taxon>Bacillota</taxon>
        <taxon>Bacilli</taxon>
        <taxon>Lactobacillales</taxon>
        <taxon>Aerococcaceae</taxon>
        <taxon>Abiotrophia</taxon>
    </lineage>
</organism>
<evidence type="ECO:0000256" key="6">
    <source>
        <dbReference type="ARBA" id="ARBA00022984"/>
    </source>
</evidence>
<dbReference type="GO" id="GO:0051301">
    <property type="term" value="P:cell division"/>
    <property type="evidence" value="ECO:0007669"/>
    <property type="project" value="UniProtKB-KW"/>
</dbReference>
<dbReference type="GeneID" id="84816449"/>
<dbReference type="SUPFAM" id="SSF53756">
    <property type="entry name" value="UDP-Glycosyltransferase/glycogen phosphorylase"/>
    <property type="match status" value="1"/>
</dbReference>
<protein>
    <recommendedName>
        <fullName evidence="10">UDP-N-acetylglucosamine--N-acetylmuramyl-(pentapeptide) pyrophosphoryl-undecaprenol N-acetylglucosamine transferase</fullName>
        <ecNumber evidence="10">2.4.1.227</ecNumber>
    </recommendedName>
    <alternativeName>
        <fullName evidence="10">Undecaprenyl-PP-MurNAc-pentapeptide-UDPGlcNAc GlcNAc transferase</fullName>
    </alternativeName>
</protein>
<accession>W1Q6N4</accession>
<evidence type="ECO:0000313" key="13">
    <source>
        <dbReference type="EMBL" id="ESK66594.1"/>
    </source>
</evidence>
<dbReference type="Pfam" id="PF03033">
    <property type="entry name" value="Glyco_transf_28"/>
    <property type="match status" value="1"/>
</dbReference>
<feature type="domain" description="Glycosyl transferase family 28 C-terminal" evidence="12">
    <location>
        <begin position="196"/>
        <end position="360"/>
    </location>
</feature>
<keyword evidence="1 10" id="KW-1003">Cell membrane</keyword>
<dbReference type="EC" id="2.4.1.227" evidence="10"/>
<dbReference type="Proteomes" id="UP000019050">
    <property type="component" value="Unassembled WGS sequence"/>
</dbReference>
<dbReference type="GO" id="GO:0050511">
    <property type="term" value="F:undecaprenyldiphospho-muramoylpentapeptide beta-N-acetylglucosaminyltransferase activity"/>
    <property type="evidence" value="ECO:0007669"/>
    <property type="project" value="UniProtKB-UniRule"/>
</dbReference>
<dbReference type="CDD" id="cd03785">
    <property type="entry name" value="GT28_MurG"/>
    <property type="match status" value="1"/>
</dbReference>
<dbReference type="InterPro" id="IPR004276">
    <property type="entry name" value="GlycoTrans_28_N"/>
</dbReference>
<dbReference type="GO" id="GO:0009252">
    <property type="term" value="P:peptidoglycan biosynthetic process"/>
    <property type="evidence" value="ECO:0007669"/>
    <property type="project" value="UniProtKB-UniRule"/>
</dbReference>
<name>W1Q6N4_ABIDE</name>
<evidence type="ECO:0000256" key="9">
    <source>
        <dbReference type="ARBA" id="ARBA00023316"/>
    </source>
</evidence>
<feature type="domain" description="Glycosyltransferase family 28 N-terminal" evidence="11">
    <location>
        <begin position="7"/>
        <end position="146"/>
    </location>
</feature>
<gene>
    <name evidence="10" type="primary">murG</name>
    <name evidence="13" type="ORF">GCWU000182_000285</name>
</gene>
<comment type="catalytic activity">
    <reaction evidence="10">
        <text>Mur2Ac(oyl-L-Ala-gamma-D-Glu-L-Lys-D-Ala-D-Ala)-di-trans,octa-cis-undecaprenyl diphosphate + UDP-N-acetyl-alpha-D-glucosamine = beta-D-GlcNAc-(1-&gt;4)-Mur2Ac(oyl-L-Ala-gamma-D-Glu-L-Lys-D-Ala-D-Ala)-di-trans,octa-cis-undecaprenyl diphosphate + UDP + H(+)</text>
        <dbReference type="Rhea" id="RHEA:23192"/>
        <dbReference type="ChEBI" id="CHEBI:15378"/>
        <dbReference type="ChEBI" id="CHEBI:57705"/>
        <dbReference type="ChEBI" id="CHEBI:58223"/>
        <dbReference type="ChEBI" id="CHEBI:60032"/>
        <dbReference type="ChEBI" id="CHEBI:60033"/>
        <dbReference type="EC" id="2.4.1.227"/>
    </reaction>
</comment>
<dbReference type="InterPro" id="IPR006009">
    <property type="entry name" value="GlcNAc_MurG"/>
</dbReference>
<dbReference type="OrthoDB" id="9808936at2"/>
<dbReference type="STRING" id="592010.GCWU000182_000285"/>
<evidence type="ECO:0000256" key="1">
    <source>
        <dbReference type="ARBA" id="ARBA00022475"/>
    </source>
</evidence>
<comment type="pathway">
    <text evidence="10">Cell wall biogenesis; peptidoglycan biosynthesis.</text>
</comment>
<feature type="binding site" evidence="10">
    <location>
        <begin position="14"/>
        <end position="16"/>
    </location>
    <ligand>
        <name>UDP-N-acetyl-alpha-D-glucosamine</name>
        <dbReference type="ChEBI" id="CHEBI:57705"/>
    </ligand>
</feature>
<keyword evidence="8 10" id="KW-0131">Cell cycle</keyword>
<dbReference type="HAMAP" id="MF_00033">
    <property type="entry name" value="MurG"/>
    <property type="match status" value="1"/>
</dbReference>
<sequence>MTEIKRIVLSGGGTGGHIYPALALYQVIKAKYPDVECLYVGSKKGLEADIVAKEGLAFQSVEIQGLKRSLSLENLKTAWLMLTSVHKAKKILRDFKPDVVIGTGGYVCAPVLYAASRLGIPSLIHEQNSVAGVTNKFLSRFVNRIATCFEEVKSDFKGQEAKIILTGNPRGQEVVATPKMDTILSEQFQLDDQVPTVLVFGGSRGAPAINQAAVEAIPSFAGKDYQVIVATGRVHYDELRQSLKEELPSNVRLVPYIDNMPSLLRQIKLVVGRSGATSLTELTALGLPSILVPSPYVTNNHQEHNAMALVDHGAARMIKQADLTGASLVETIQELMADPENLEKMARSAYELGIRDASDRLVKVLEEIIK</sequence>
<dbReference type="GO" id="GO:0005975">
    <property type="term" value="P:carbohydrate metabolic process"/>
    <property type="evidence" value="ECO:0007669"/>
    <property type="project" value="InterPro"/>
</dbReference>
<dbReference type="GO" id="GO:0008360">
    <property type="term" value="P:regulation of cell shape"/>
    <property type="evidence" value="ECO:0007669"/>
    <property type="project" value="UniProtKB-KW"/>
</dbReference>
<evidence type="ECO:0000256" key="10">
    <source>
        <dbReference type="HAMAP-Rule" id="MF_00033"/>
    </source>
</evidence>
<dbReference type="GO" id="GO:0071555">
    <property type="term" value="P:cell wall organization"/>
    <property type="evidence" value="ECO:0007669"/>
    <property type="project" value="UniProtKB-KW"/>
</dbReference>
<dbReference type="NCBIfam" id="TIGR01133">
    <property type="entry name" value="murG"/>
    <property type="match status" value="1"/>
</dbReference>
<dbReference type="Pfam" id="PF04101">
    <property type="entry name" value="Glyco_tran_28_C"/>
    <property type="match status" value="1"/>
</dbReference>
<dbReference type="HOGENOM" id="CLU_037404_0_1_9"/>
<keyword evidence="4 10" id="KW-0808">Transferase</keyword>
<keyword evidence="7 10" id="KW-0472">Membrane</keyword>
<evidence type="ECO:0000256" key="4">
    <source>
        <dbReference type="ARBA" id="ARBA00022679"/>
    </source>
</evidence>
<comment type="similarity">
    <text evidence="10">Belongs to the glycosyltransferase 28 family. MurG subfamily.</text>
</comment>